<comment type="caution">
    <text evidence="1">The sequence shown here is derived from an EMBL/GenBank/DDBJ whole genome shotgun (WGS) entry which is preliminary data.</text>
</comment>
<dbReference type="AlphaFoldDB" id="A0AAV9MRG0"/>
<accession>A0AAV9MRG0</accession>
<sequence>MSDSGRSPRPAHIPGLMASIDDLRLYYAVIYHEILPSLKEMVQSMNTSLQTRFDQWTIKRSHCRIPEYLILETSFYKRGRYEVLEGLHTPLGSIPLGLGGEGSNDHKLSRKFLDDFDWEITDVTDRVLHYWYYQDDDTAWGPFEFEEVPWYDADPTTRLYIVQRIRQTSFVSDQSTVEPIVFSRIVLKYPEQYDENDRIFEELSRSTS</sequence>
<evidence type="ECO:0000313" key="1">
    <source>
        <dbReference type="EMBL" id="KAK5041880.1"/>
    </source>
</evidence>
<protein>
    <submittedName>
        <fullName evidence="1">Uncharacterized protein</fullName>
    </submittedName>
</protein>
<name>A0AAV9MRG0_9EURO</name>
<dbReference type="RefSeq" id="XP_064699714.1">
    <property type="nucleotide sequence ID" value="XM_064845622.1"/>
</dbReference>
<proteinExistence type="predicted"/>
<gene>
    <name evidence="1" type="ORF">LTR84_002008</name>
</gene>
<dbReference type="EMBL" id="JAVRRD010000119">
    <property type="protein sequence ID" value="KAK5041880.1"/>
    <property type="molecule type" value="Genomic_DNA"/>
</dbReference>
<keyword evidence="2" id="KW-1185">Reference proteome</keyword>
<reference evidence="1 2" key="1">
    <citation type="submission" date="2023-08" db="EMBL/GenBank/DDBJ databases">
        <title>Black Yeasts Isolated from many extreme environments.</title>
        <authorList>
            <person name="Coleine C."/>
            <person name="Stajich J.E."/>
            <person name="Selbmann L."/>
        </authorList>
    </citation>
    <scope>NUCLEOTIDE SEQUENCE [LARGE SCALE GENOMIC DNA]</scope>
    <source>
        <strain evidence="1 2">CCFEE 5792</strain>
    </source>
</reference>
<organism evidence="1 2">
    <name type="scientific">Exophiala bonariae</name>
    <dbReference type="NCBI Taxonomy" id="1690606"/>
    <lineage>
        <taxon>Eukaryota</taxon>
        <taxon>Fungi</taxon>
        <taxon>Dikarya</taxon>
        <taxon>Ascomycota</taxon>
        <taxon>Pezizomycotina</taxon>
        <taxon>Eurotiomycetes</taxon>
        <taxon>Chaetothyriomycetidae</taxon>
        <taxon>Chaetothyriales</taxon>
        <taxon>Herpotrichiellaceae</taxon>
        <taxon>Exophiala</taxon>
    </lineage>
</organism>
<dbReference type="Proteomes" id="UP001358417">
    <property type="component" value="Unassembled WGS sequence"/>
</dbReference>
<evidence type="ECO:0000313" key="2">
    <source>
        <dbReference type="Proteomes" id="UP001358417"/>
    </source>
</evidence>
<dbReference type="GeneID" id="89970220"/>